<evidence type="ECO:0000313" key="1">
    <source>
        <dbReference type="EMBL" id="QJA58284.1"/>
    </source>
</evidence>
<dbReference type="EMBL" id="MT141316">
    <property type="protein sequence ID" value="QJA58284.1"/>
    <property type="molecule type" value="Genomic_DNA"/>
</dbReference>
<reference evidence="2" key="1">
    <citation type="submission" date="2020-03" db="EMBL/GenBank/DDBJ databases">
        <title>The deep terrestrial virosphere.</title>
        <authorList>
            <person name="Holmfeldt K."/>
            <person name="Nilsson E."/>
            <person name="Simone D."/>
            <person name="Lopez-Fernandez M."/>
            <person name="Wu X."/>
            <person name="de Brujin I."/>
            <person name="Lundin D."/>
            <person name="Andersson A."/>
            <person name="Bertilsson S."/>
            <person name="Dopson M."/>
        </authorList>
    </citation>
    <scope>NUCLEOTIDE SEQUENCE</scope>
    <source>
        <strain evidence="2">MM415A00250</strain>
        <strain evidence="1">MM415B01475</strain>
        <strain evidence="3">TM448B01180</strain>
    </source>
</reference>
<evidence type="ECO:0000313" key="3">
    <source>
        <dbReference type="EMBL" id="QJH98029.1"/>
    </source>
</evidence>
<name>A0A6M3KP60_9ZZZZ</name>
<dbReference type="EMBL" id="MT144712">
    <property type="protein sequence ID" value="QJH98029.1"/>
    <property type="molecule type" value="Genomic_DNA"/>
</dbReference>
<protein>
    <submittedName>
        <fullName evidence="2">Uncharacterized protein</fullName>
    </submittedName>
</protein>
<evidence type="ECO:0000313" key="2">
    <source>
        <dbReference type="EMBL" id="QJA83859.1"/>
    </source>
</evidence>
<dbReference type="EMBL" id="MT142519">
    <property type="protein sequence ID" value="QJA83859.1"/>
    <property type="molecule type" value="Genomic_DNA"/>
</dbReference>
<organism evidence="2">
    <name type="scientific">viral metagenome</name>
    <dbReference type="NCBI Taxonomy" id="1070528"/>
    <lineage>
        <taxon>unclassified sequences</taxon>
        <taxon>metagenomes</taxon>
        <taxon>organismal metagenomes</taxon>
    </lineage>
</organism>
<accession>A0A6M3KP60</accession>
<sequence length="59" mass="6850">MAAKSAHKASDEFLQERLPKPLDSLKICPYDRLNRICKLEICSNYCVYHSPKKERIGKI</sequence>
<gene>
    <name evidence="2" type="ORF">MM415A00250_0037</name>
    <name evidence="1" type="ORF">MM415B01475_0020</name>
    <name evidence="3" type="ORF">TM448B01180_0020</name>
</gene>
<proteinExistence type="predicted"/>
<dbReference type="AlphaFoldDB" id="A0A6M3KP60"/>